<dbReference type="AlphaFoldDB" id="Q4SMP6"/>
<evidence type="ECO:0000256" key="2">
    <source>
        <dbReference type="ARBA" id="ARBA00023015"/>
    </source>
</evidence>
<dbReference type="GO" id="GO:0000981">
    <property type="term" value="F:DNA-binding transcription factor activity, RNA polymerase II-specific"/>
    <property type="evidence" value="ECO:0007669"/>
    <property type="project" value="TreeGrafter"/>
</dbReference>
<dbReference type="SUPFAM" id="SSF49879">
    <property type="entry name" value="SMAD/FHA domain"/>
    <property type="match status" value="1"/>
</dbReference>
<dbReference type="Gene3D" id="2.60.200.10">
    <property type="match status" value="1"/>
</dbReference>
<feature type="domain" description="IRF tryptophan pentad repeat" evidence="8">
    <location>
        <begin position="11"/>
        <end position="119"/>
    </location>
</feature>
<dbReference type="PROSITE" id="PS00601">
    <property type="entry name" value="IRF_1"/>
    <property type="match status" value="1"/>
</dbReference>
<reference evidence="9" key="1">
    <citation type="journal article" date="2004" name="Nature">
        <title>Genome duplication in the teleost fish Tetraodon nigroviridis reveals the early vertebrate proto-karyotype.</title>
        <authorList>
            <person name="Jaillon O."/>
            <person name="Aury J.-M."/>
            <person name="Brunet F."/>
            <person name="Petit J.-L."/>
            <person name="Stange-Thomann N."/>
            <person name="Mauceli E."/>
            <person name="Bouneau L."/>
            <person name="Fischer C."/>
            <person name="Ozouf-Costaz C."/>
            <person name="Bernot A."/>
            <person name="Nicaud S."/>
            <person name="Jaffe D."/>
            <person name="Fisher S."/>
            <person name="Lutfalla G."/>
            <person name="Dossat C."/>
            <person name="Segurens B."/>
            <person name="Dasilva C."/>
            <person name="Salanoubat M."/>
            <person name="Levy M."/>
            <person name="Boudet N."/>
            <person name="Castellano S."/>
            <person name="Anthouard V."/>
            <person name="Jubin C."/>
            <person name="Castelli V."/>
            <person name="Katinka M."/>
            <person name="Vacherie B."/>
            <person name="Biemont C."/>
            <person name="Skalli Z."/>
            <person name="Cattolico L."/>
            <person name="Poulain J."/>
            <person name="De Berardinis V."/>
            <person name="Cruaud C."/>
            <person name="Duprat S."/>
            <person name="Brottier P."/>
            <person name="Coutanceau J.-P."/>
            <person name="Gouzy J."/>
            <person name="Parra G."/>
            <person name="Lardier G."/>
            <person name="Chapple C."/>
            <person name="McKernan K.J."/>
            <person name="McEwan P."/>
            <person name="Bosak S."/>
            <person name="Kellis M."/>
            <person name="Volff J.-N."/>
            <person name="Guigo R."/>
            <person name="Zody M.C."/>
            <person name="Mesirov J."/>
            <person name="Lindblad-Toh K."/>
            <person name="Birren B."/>
            <person name="Nusbaum C."/>
            <person name="Kahn D."/>
            <person name="Robinson-Rechavi M."/>
            <person name="Laudet V."/>
            <person name="Schachter V."/>
            <person name="Quetier F."/>
            <person name="Saurin W."/>
            <person name="Scarpelli C."/>
            <person name="Wincker P."/>
            <person name="Lander E.S."/>
            <person name="Weissenbach J."/>
            <person name="Roest Crollius H."/>
        </authorList>
    </citation>
    <scope>NUCLEOTIDE SEQUENCE [LARGE SCALE GENOMIC DNA]</scope>
</reference>
<dbReference type="InterPro" id="IPR017855">
    <property type="entry name" value="SMAD-like_dom_sf"/>
</dbReference>
<feature type="compositionally biased region" description="Low complexity" evidence="7">
    <location>
        <begin position="299"/>
        <end position="313"/>
    </location>
</feature>
<dbReference type="InterPro" id="IPR036390">
    <property type="entry name" value="WH_DNA-bd_sf"/>
</dbReference>
<dbReference type="GO" id="GO:0000978">
    <property type="term" value="F:RNA polymerase II cis-regulatory region sequence-specific DNA binding"/>
    <property type="evidence" value="ECO:0007669"/>
    <property type="project" value="TreeGrafter"/>
</dbReference>
<sequence length="474" mass="53889">MDYGGSGSSGNGKLRQWLIEQVDCGKYPGLVWENEEKTIFRIPWKHAGKQDYNRDEDAALFKAWALFKGKFREGIDKPDPPTWKTRLRCALNKSNDFEELVDRSQLDISDPYKVYRIVPGGSENLYTSECESHTTWHEDGCKLAPLLFLSLGSRQDDGPLSPVSYQMHPSYPALQTQMPQFVQTPECDWRDYCQETASLPEMPFPQCPCPPRSLPWQTPTMENGYQLRASIYSYSPADSQPSFALDASIRSAEALSDIRLHVSVFYRDSLVREVTISSPEGCHLTPCSPDEKPYPQAGSPEVVPLPVDSLSPPRRTDDGPPSPPSTLEKGVFLWMGPDGLYARRLCQSRVYWQRGSSQYADKPNNLERGVSYKLLHTQDCLAEIQSYGLHGRPPPRFQILLSFGDECLDPQRLRRTLTVQVEPLFSRQLLYYAQQVGGHYYRNYEHTGVSEHVSPSEDYQRAITHHHSSSSLQE</sequence>
<dbReference type="Pfam" id="PF00605">
    <property type="entry name" value="IRF"/>
    <property type="match status" value="1"/>
</dbReference>
<keyword evidence="3" id="KW-0238">DNA-binding</keyword>
<dbReference type="FunFam" id="1.10.10.10:FF:000041">
    <property type="entry name" value="Interferon regulatory factor 4"/>
    <property type="match status" value="1"/>
</dbReference>
<dbReference type="SMART" id="SM00348">
    <property type="entry name" value="IRF"/>
    <property type="match status" value="1"/>
</dbReference>
<dbReference type="PRINTS" id="PR00267">
    <property type="entry name" value="INTFRNREGFCT"/>
</dbReference>
<dbReference type="EMBL" id="CAAE01014546">
    <property type="protein sequence ID" value="CAF98086.1"/>
    <property type="molecule type" value="Genomic_DNA"/>
</dbReference>
<accession>Q4SMP6</accession>
<evidence type="ECO:0000259" key="8">
    <source>
        <dbReference type="PROSITE" id="PS51507"/>
    </source>
</evidence>
<dbReference type="PANTHER" id="PTHR11949:SF20">
    <property type="entry name" value="INTERFERON REGULATORY FACTOR 4-RELATED"/>
    <property type="match status" value="1"/>
</dbReference>
<dbReference type="InterPro" id="IPR036388">
    <property type="entry name" value="WH-like_DNA-bd_sf"/>
</dbReference>
<dbReference type="Pfam" id="PF10401">
    <property type="entry name" value="IRF-3"/>
    <property type="match status" value="1"/>
</dbReference>
<comment type="subcellular location">
    <subcellularLocation>
        <location evidence="1">Nucleus</location>
    </subcellularLocation>
</comment>
<evidence type="ECO:0000256" key="3">
    <source>
        <dbReference type="ARBA" id="ARBA00023125"/>
    </source>
</evidence>
<keyword evidence="6" id="KW-0539">Nucleus</keyword>
<gene>
    <name evidence="9" type="ORF">GSTENG00015662001</name>
</gene>
<dbReference type="KEGG" id="tng:GSTEN00015662G001"/>
<keyword evidence="5" id="KW-0804">Transcription</keyword>
<organism evidence="9">
    <name type="scientific">Tetraodon nigroviridis</name>
    <name type="common">Spotted green pufferfish</name>
    <name type="synonym">Chelonodon nigroviridis</name>
    <dbReference type="NCBI Taxonomy" id="99883"/>
    <lineage>
        <taxon>Eukaryota</taxon>
        <taxon>Metazoa</taxon>
        <taxon>Chordata</taxon>
        <taxon>Craniata</taxon>
        <taxon>Vertebrata</taxon>
        <taxon>Euteleostomi</taxon>
        <taxon>Actinopterygii</taxon>
        <taxon>Neopterygii</taxon>
        <taxon>Teleostei</taxon>
        <taxon>Neoteleostei</taxon>
        <taxon>Acanthomorphata</taxon>
        <taxon>Eupercaria</taxon>
        <taxon>Tetraodontiformes</taxon>
        <taxon>Tetradontoidea</taxon>
        <taxon>Tetraodontidae</taxon>
        <taxon>Tetraodon</taxon>
    </lineage>
</organism>
<dbReference type="InterPro" id="IPR008984">
    <property type="entry name" value="SMAD_FHA_dom_sf"/>
</dbReference>
<dbReference type="SMART" id="SM01243">
    <property type="entry name" value="IRF-3"/>
    <property type="match status" value="1"/>
</dbReference>
<evidence type="ECO:0000256" key="4">
    <source>
        <dbReference type="ARBA" id="ARBA00023159"/>
    </source>
</evidence>
<evidence type="ECO:0000256" key="6">
    <source>
        <dbReference type="ARBA" id="ARBA00023242"/>
    </source>
</evidence>
<evidence type="ECO:0000313" key="9">
    <source>
        <dbReference type="EMBL" id="CAF98086.1"/>
    </source>
</evidence>
<dbReference type="InterPro" id="IPR019471">
    <property type="entry name" value="Interferon_reg_factor-3"/>
</dbReference>
<evidence type="ECO:0000256" key="7">
    <source>
        <dbReference type="SAM" id="MobiDB-lite"/>
    </source>
</evidence>
<dbReference type="PROSITE" id="PS51507">
    <property type="entry name" value="IRF_2"/>
    <property type="match status" value="1"/>
</dbReference>
<feature type="region of interest" description="Disordered" evidence="7">
    <location>
        <begin position="285"/>
        <end position="328"/>
    </location>
</feature>
<dbReference type="Gene3D" id="1.10.10.10">
    <property type="entry name" value="Winged helix-like DNA-binding domain superfamily/Winged helix DNA-binding domain"/>
    <property type="match status" value="1"/>
</dbReference>
<keyword evidence="2" id="KW-0805">Transcription regulation</keyword>
<dbReference type="GO" id="GO:0005634">
    <property type="term" value="C:nucleus"/>
    <property type="evidence" value="ECO:0007669"/>
    <property type="project" value="UniProtKB-SubCell"/>
</dbReference>
<dbReference type="InterPro" id="IPR019817">
    <property type="entry name" value="Interferon_reg_fac_CS"/>
</dbReference>
<evidence type="ECO:0000256" key="5">
    <source>
        <dbReference type="ARBA" id="ARBA00023163"/>
    </source>
</evidence>
<dbReference type="PANTHER" id="PTHR11949">
    <property type="entry name" value="INTERFERON REGULATORY FACTOR"/>
    <property type="match status" value="1"/>
</dbReference>
<dbReference type="GO" id="GO:0002376">
    <property type="term" value="P:immune system process"/>
    <property type="evidence" value="ECO:0007669"/>
    <property type="project" value="TreeGrafter"/>
</dbReference>
<comment type="caution">
    <text evidence="9">The sequence shown here is derived from an EMBL/GenBank/DDBJ whole genome shotgun (WGS) entry which is preliminary data.</text>
</comment>
<dbReference type="CDD" id="cd00103">
    <property type="entry name" value="IRF"/>
    <property type="match status" value="1"/>
</dbReference>
<dbReference type="InterPro" id="IPR001346">
    <property type="entry name" value="Interferon_reg_fact_DNA-bd_dom"/>
</dbReference>
<dbReference type="SUPFAM" id="SSF46785">
    <property type="entry name" value="Winged helix' DNA-binding domain"/>
    <property type="match status" value="1"/>
</dbReference>
<evidence type="ECO:0000256" key="1">
    <source>
        <dbReference type="ARBA" id="ARBA00004123"/>
    </source>
</evidence>
<dbReference type="GO" id="GO:0045944">
    <property type="term" value="P:positive regulation of transcription by RNA polymerase II"/>
    <property type="evidence" value="ECO:0007669"/>
    <property type="project" value="UniProtKB-ARBA"/>
</dbReference>
<name>Q4SMP6_TETNG</name>
<dbReference type="OrthoDB" id="8537190at2759"/>
<protein>
    <submittedName>
        <fullName evidence="9">(spotted green pufferfish) hypothetical protein</fullName>
    </submittedName>
</protein>
<reference evidence="9" key="2">
    <citation type="submission" date="2004-02" db="EMBL/GenBank/DDBJ databases">
        <authorList>
            <consortium name="Genoscope"/>
            <consortium name="Whitehead Institute Centre for Genome Research"/>
        </authorList>
    </citation>
    <scope>NUCLEOTIDE SEQUENCE</scope>
</reference>
<proteinExistence type="predicted"/>
<keyword evidence="4" id="KW-0010">Activator</keyword>